<proteinExistence type="predicted"/>
<dbReference type="AlphaFoldDB" id="A0A0C4Y9M0"/>
<dbReference type="Proteomes" id="UP000031843">
    <property type="component" value="Chromosome secondary"/>
</dbReference>
<keyword evidence="2" id="KW-1185">Reference proteome</keyword>
<gene>
    <name evidence="1" type="ORF">RR42_s0564</name>
</gene>
<name>A0A0C4Y9M0_9BURK</name>
<dbReference type="STRING" id="68895.RR42_s0564"/>
<evidence type="ECO:0008006" key="3">
    <source>
        <dbReference type="Google" id="ProtNLM"/>
    </source>
</evidence>
<dbReference type="RefSeq" id="WP_052494890.1">
    <property type="nucleotide sequence ID" value="NZ_CP010537.1"/>
</dbReference>
<evidence type="ECO:0000313" key="1">
    <source>
        <dbReference type="EMBL" id="AJG22157.1"/>
    </source>
</evidence>
<accession>A0A0C4Y9M0</accession>
<evidence type="ECO:0000313" key="2">
    <source>
        <dbReference type="Proteomes" id="UP000031843"/>
    </source>
</evidence>
<dbReference type="KEGG" id="cbw:RR42_s0564"/>
<reference evidence="1 2" key="1">
    <citation type="journal article" date="2015" name="Genome Announc.">
        <title>Complete Genome Sequence of Cupriavidus basilensis 4G11, Isolated from the Oak Ridge Field Research Center Site.</title>
        <authorList>
            <person name="Ray J."/>
            <person name="Waters R.J."/>
            <person name="Skerker J.M."/>
            <person name="Kuehl J.V."/>
            <person name="Price M.N."/>
            <person name="Huang J."/>
            <person name="Chakraborty R."/>
            <person name="Arkin A.P."/>
            <person name="Deutschbauer A."/>
        </authorList>
    </citation>
    <scope>NUCLEOTIDE SEQUENCE [LARGE SCALE GENOMIC DNA]</scope>
    <source>
        <strain evidence="1">4G11</strain>
    </source>
</reference>
<organism evidence="1 2">
    <name type="scientific">Cupriavidus basilensis</name>
    <dbReference type="NCBI Taxonomy" id="68895"/>
    <lineage>
        <taxon>Bacteria</taxon>
        <taxon>Pseudomonadati</taxon>
        <taxon>Pseudomonadota</taxon>
        <taxon>Betaproteobacteria</taxon>
        <taxon>Burkholderiales</taxon>
        <taxon>Burkholderiaceae</taxon>
        <taxon>Cupriavidus</taxon>
    </lineage>
</organism>
<dbReference type="EMBL" id="CP010537">
    <property type="protein sequence ID" value="AJG22157.1"/>
    <property type="molecule type" value="Genomic_DNA"/>
</dbReference>
<sequence length="416" mass="46030">MGFFESLFLRKPPPDRFAALFIAAARRQGFEGRLDFNADEFRLEHGRNAFFNLHNAYRAYCEAPGAQRGKALHGFVATLCSSGQAPPALLSEARPMLRPLIRSRSLIDEIRLHHLRTQGDPSTFEVACLPFGEDCVILLAVDYPETTSTLLNGPCASWQVTLGQALQIAGDNLRDHTGESFVRVAQGVYQGAWSDGYEASRALLPDVLERVPVRGRPVFMMPTREVLLVTGDQDDAGQLRMVELGLQASRQGRTISPAMFRYQPGGVAHAVPTGTEVSHFVPAGEEAARHLAHLVRLYRKEEYDTQKAALDRLNERDGADVFLASYLLYGRQDDPLTSFSLTTWTCGVETSLPRADRIALVRPDAANGVGQTRVVGWQQALAMLGDLMEPEAQYPARYRVKAFPDDSRLAMLDEIG</sequence>
<protein>
    <recommendedName>
        <fullName evidence="3">DUF1444 family protein</fullName>
    </recommendedName>
</protein>